<feature type="domain" description="Fibronectin type-III" evidence="4">
    <location>
        <begin position="178"/>
        <end position="266"/>
    </location>
</feature>
<feature type="region of interest" description="Disordered" evidence="2">
    <location>
        <begin position="262"/>
        <end position="290"/>
    </location>
</feature>
<evidence type="ECO:0000256" key="3">
    <source>
        <dbReference type="SAM" id="Phobius"/>
    </source>
</evidence>
<keyword evidence="3" id="KW-1133">Transmembrane helix</keyword>
<keyword evidence="3" id="KW-0472">Membrane</keyword>
<dbReference type="STRING" id="645134.A0A0L0HCE0"/>
<gene>
    <name evidence="5" type="ORF">SPPG_05466</name>
</gene>
<dbReference type="RefSeq" id="XP_016607250.1">
    <property type="nucleotide sequence ID" value="XM_016753677.1"/>
</dbReference>
<evidence type="ECO:0000313" key="6">
    <source>
        <dbReference type="Proteomes" id="UP000053201"/>
    </source>
</evidence>
<dbReference type="OrthoDB" id="5572782at2759"/>
<feature type="compositionally biased region" description="Basic and acidic residues" evidence="2">
    <location>
        <begin position="270"/>
        <end position="290"/>
    </location>
</feature>
<feature type="coiled-coil region" evidence="1">
    <location>
        <begin position="294"/>
        <end position="416"/>
    </location>
</feature>
<dbReference type="CDD" id="cd00063">
    <property type="entry name" value="FN3"/>
    <property type="match status" value="1"/>
</dbReference>
<evidence type="ECO:0000313" key="5">
    <source>
        <dbReference type="EMBL" id="KNC99210.1"/>
    </source>
</evidence>
<feature type="transmembrane region" description="Helical" evidence="3">
    <location>
        <begin position="138"/>
        <end position="156"/>
    </location>
</feature>
<feature type="region of interest" description="Disordered" evidence="2">
    <location>
        <begin position="693"/>
        <end position="713"/>
    </location>
</feature>
<reference evidence="5 6" key="1">
    <citation type="submission" date="2009-08" db="EMBL/GenBank/DDBJ databases">
        <title>The Genome Sequence of Spizellomyces punctatus strain DAOM BR117.</title>
        <authorList>
            <consortium name="The Broad Institute Genome Sequencing Platform"/>
            <person name="Russ C."/>
            <person name="Cuomo C."/>
            <person name="Shea T."/>
            <person name="Young S.K."/>
            <person name="Zeng Q."/>
            <person name="Koehrsen M."/>
            <person name="Haas B."/>
            <person name="Borodovsky M."/>
            <person name="Guigo R."/>
            <person name="Alvarado L."/>
            <person name="Berlin A."/>
            <person name="Bochicchio J."/>
            <person name="Borenstein D."/>
            <person name="Chapman S."/>
            <person name="Chen Z."/>
            <person name="Engels R."/>
            <person name="Freedman E."/>
            <person name="Gellesch M."/>
            <person name="Goldberg J."/>
            <person name="Griggs A."/>
            <person name="Gujja S."/>
            <person name="Heiman D."/>
            <person name="Hepburn T."/>
            <person name="Howarth C."/>
            <person name="Jen D."/>
            <person name="Larson L."/>
            <person name="Lewis B."/>
            <person name="Mehta T."/>
            <person name="Park D."/>
            <person name="Pearson M."/>
            <person name="Roberts A."/>
            <person name="Saif S."/>
            <person name="Shenoy N."/>
            <person name="Sisk P."/>
            <person name="Stolte C."/>
            <person name="Sykes S."/>
            <person name="Thomson T."/>
            <person name="Walk T."/>
            <person name="White J."/>
            <person name="Yandava C."/>
            <person name="Burger G."/>
            <person name="Gray M.W."/>
            <person name="Holland P.W.H."/>
            <person name="King N."/>
            <person name="Lang F.B.F."/>
            <person name="Roger A.J."/>
            <person name="Ruiz-Trillo I."/>
            <person name="Lander E."/>
            <person name="Nusbaum C."/>
        </authorList>
    </citation>
    <scope>NUCLEOTIDE SEQUENCE [LARGE SCALE GENOMIC DNA]</scope>
    <source>
        <strain evidence="5 6">DAOM BR117</strain>
    </source>
</reference>
<sequence length="713" mass="80716">MARAGKKRIALQPFQQAVGIWLGVCLLSFWTAFPIEWMLMSALTITIFIQAYELGAIVFSALLFLIFVSDLLVYWLIPYEVTTFHASFTVHTFLVYGMHGFGLSLDVANMKSWLIVLAMIVLRFTVWDPWIHVAPPSFMAPVAAHCTVTGAYYLFWKVLFLSYKNFDQISFFFGVLLPDEPVIVIKDITETTSNIYWRAEPVYGVEVQRHLIEVNGIVVGETSKDETSVLLTGLRPETRHRVRVWACAGRRTRTPSKTVLMKTLKSSPKASEDKGRAISDSHMNTDKPEPCCEERQLDEQLARVNEEIASLKKQRTEIEESQVDAEEQFQREQAEINAEVVNLNNSRKAGEAPRAELKARIKTLEDYRRQADELTAKLENKLTRELKLRQETIDTMESRKQEMVALEKELIRIRDESKAVSTEADARQQDLEKHVQERVDEISKLEGELSHQEKLLDENRKQIRERESQLQTIEADIRATATDRPDSNTLGENSWYNLFTRLQEEHKVLQADLREESRLKMRLLQRLAELRDRERRRLERDQEIRRGGAGKYATWSRSNRPSPLPPPGFEVRRGTNNASFAGSAVPVSPGPRSATVTSPSVGHARPTQTQNSPGLGGHDHPALDIIPHYLDLPTVPISPTPTLGYPATASTDSLSLFRHGPVTSLATDLDDRDPFGFRKMVVDGRVLEDAKGLGQGYQRRASLGDARSGMAGD</sequence>
<dbReference type="Gene3D" id="2.60.40.10">
    <property type="entry name" value="Immunoglobulins"/>
    <property type="match status" value="1"/>
</dbReference>
<feature type="transmembrane region" description="Helical" evidence="3">
    <location>
        <begin position="83"/>
        <end position="101"/>
    </location>
</feature>
<feature type="transmembrane region" description="Helical" evidence="3">
    <location>
        <begin position="20"/>
        <end position="39"/>
    </location>
</feature>
<accession>A0A0L0HCE0</accession>
<name>A0A0L0HCE0_SPIPD</name>
<keyword evidence="6" id="KW-1185">Reference proteome</keyword>
<feature type="region of interest" description="Disordered" evidence="2">
    <location>
        <begin position="581"/>
        <end position="619"/>
    </location>
</feature>
<feature type="compositionally biased region" description="Polar residues" evidence="2">
    <location>
        <begin position="594"/>
        <end position="613"/>
    </location>
</feature>
<dbReference type="InterPro" id="IPR013783">
    <property type="entry name" value="Ig-like_fold"/>
</dbReference>
<feature type="region of interest" description="Disordered" evidence="2">
    <location>
        <begin position="541"/>
        <end position="567"/>
    </location>
</feature>
<dbReference type="EMBL" id="KQ257458">
    <property type="protein sequence ID" value="KNC99210.1"/>
    <property type="molecule type" value="Genomic_DNA"/>
</dbReference>
<evidence type="ECO:0000256" key="1">
    <source>
        <dbReference type="SAM" id="Coils"/>
    </source>
</evidence>
<protein>
    <recommendedName>
        <fullName evidence="4">Fibronectin type-III domain-containing protein</fullName>
    </recommendedName>
</protein>
<feature type="transmembrane region" description="Helical" evidence="3">
    <location>
        <begin position="113"/>
        <end position="132"/>
    </location>
</feature>
<keyword evidence="1" id="KW-0175">Coiled coil</keyword>
<dbReference type="PROSITE" id="PS50853">
    <property type="entry name" value="FN3"/>
    <property type="match status" value="1"/>
</dbReference>
<proteinExistence type="predicted"/>
<organism evidence="5 6">
    <name type="scientific">Spizellomyces punctatus (strain DAOM BR117)</name>
    <dbReference type="NCBI Taxonomy" id="645134"/>
    <lineage>
        <taxon>Eukaryota</taxon>
        <taxon>Fungi</taxon>
        <taxon>Fungi incertae sedis</taxon>
        <taxon>Chytridiomycota</taxon>
        <taxon>Chytridiomycota incertae sedis</taxon>
        <taxon>Chytridiomycetes</taxon>
        <taxon>Spizellomycetales</taxon>
        <taxon>Spizellomycetaceae</taxon>
        <taxon>Spizellomyces</taxon>
    </lineage>
</organism>
<evidence type="ECO:0000259" key="4">
    <source>
        <dbReference type="PROSITE" id="PS50853"/>
    </source>
</evidence>
<keyword evidence="3" id="KW-0812">Transmembrane</keyword>
<evidence type="ECO:0000256" key="2">
    <source>
        <dbReference type="SAM" id="MobiDB-lite"/>
    </source>
</evidence>
<dbReference type="SUPFAM" id="SSF49265">
    <property type="entry name" value="Fibronectin type III"/>
    <property type="match status" value="1"/>
</dbReference>
<dbReference type="VEuPathDB" id="FungiDB:SPPG_05466"/>
<dbReference type="AlphaFoldDB" id="A0A0L0HCE0"/>
<dbReference type="InParanoid" id="A0A0L0HCE0"/>
<feature type="transmembrane region" description="Helical" evidence="3">
    <location>
        <begin position="51"/>
        <end position="77"/>
    </location>
</feature>
<dbReference type="InterPro" id="IPR003961">
    <property type="entry name" value="FN3_dom"/>
</dbReference>
<dbReference type="GeneID" id="27688836"/>
<dbReference type="Proteomes" id="UP000053201">
    <property type="component" value="Unassembled WGS sequence"/>
</dbReference>
<dbReference type="InterPro" id="IPR036116">
    <property type="entry name" value="FN3_sf"/>
</dbReference>